<name>A0A243RVX0_9ACTN</name>
<evidence type="ECO:0000313" key="2">
    <source>
        <dbReference type="Proteomes" id="UP000194761"/>
    </source>
</evidence>
<dbReference type="AlphaFoldDB" id="A0A243RVX0"/>
<proteinExistence type="predicted"/>
<protein>
    <submittedName>
        <fullName evidence="1">Uncharacterized protein</fullName>
    </submittedName>
</protein>
<comment type="caution">
    <text evidence="1">The sequence shown here is derived from an EMBL/GenBank/DDBJ whole genome shotgun (WGS) entry which is preliminary data.</text>
</comment>
<dbReference type="EMBL" id="NGFP01000009">
    <property type="protein sequence ID" value="OUC99348.1"/>
    <property type="molecule type" value="Genomic_DNA"/>
</dbReference>
<dbReference type="Proteomes" id="UP000194761">
    <property type="component" value="Unassembled WGS sequence"/>
</dbReference>
<keyword evidence="2" id="KW-1185">Reference proteome</keyword>
<evidence type="ECO:0000313" key="1">
    <source>
        <dbReference type="EMBL" id="OUC99348.1"/>
    </source>
</evidence>
<sequence length="60" mass="6747">MVSYFEFEHLPPKLQAASKPCHDLAHEMIEQLPDGPELTAGLRKLLEAKDCFVRAALDKP</sequence>
<reference evidence="1 2" key="1">
    <citation type="submission" date="2017-05" db="EMBL/GenBank/DDBJ databases">
        <title>Biotechnological potential of actinobacteria isolated from South African environments.</title>
        <authorList>
            <person name="Le Roes-Hill M."/>
            <person name="Prins A."/>
            <person name="Durrell K.A."/>
        </authorList>
    </citation>
    <scope>NUCLEOTIDE SEQUENCE [LARGE SCALE GENOMIC DNA]</scope>
    <source>
        <strain evidence="1">M26</strain>
    </source>
</reference>
<gene>
    <name evidence="1" type="ORF">CA984_03740</name>
</gene>
<accession>A0A243RVX0</accession>
<organism evidence="1 2">
    <name type="scientific">Streptosporangium minutum</name>
    <dbReference type="NCBI Taxonomy" id="569862"/>
    <lineage>
        <taxon>Bacteria</taxon>
        <taxon>Bacillati</taxon>
        <taxon>Actinomycetota</taxon>
        <taxon>Actinomycetes</taxon>
        <taxon>Streptosporangiales</taxon>
        <taxon>Streptosporangiaceae</taxon>
        <taxon>Streptosporangium</taxon>
    </lineage>
</organism>